<dbReference type="EMBL" id="CP046884">
    <property type="protein sequence ID" value="QNQ90012.1"/>
    <property type="molecule type" value="Genomic_DNA"/>
</dbReference>
<proteinExistence type="inferred from homology"/>
<accession>A0A7H0SN87</accession>
<keyword evidence="5" id="KW-1185">Reference proteome</keyword>
<dbReference type="Pfam" id="PF02397">
    <property type="entry name" value="Bac_transf"/>
    <property type="match status" value="1"/>
</dbReference>
<dbReference type="AlphaFoldDB" id="A0A7H0SN87"/>
<dbReference type="Proteomes" id="UP000516320">
    <property type="component" value="Chromosome"/>
</dbReference>
<keyword evidence="4" id="KW-0808">Transferase</keyword>
<comment type="similarity">
    <text evidence="1">Belongs to the bacterial sugar transferase family.</text>
</comment>
<feature type="transmembrane region" description="Helical" evidence="2">
    <location>
        <begin position="20"/>
        <end position="43"/>
    </location>
</feature>
<evidence type="ECO:0000259" key="3">
    <source>
        <dbReference type="Pfam" id="PF02397"/>
    </source>
</evidence>
<keyword evidence="2" id="KW-0472">Membrane</keyword>
<dbReference type="InterPro" id="IPR003362">
    <property type="entry name" value="Bact_transf"/>
</dbReference>
<evidence type="ECO:0000256" key="2">
    <source>
        <dbReference type="SAM" id="Phobius"/>
    </source>
</evidence>
<evidence type="ECO:0000313" key="4">
    <source>
        <dbReference type="EMBL" id="QNQ90012.1"/>
    </source>
</evidence>
<protein>
    <submittedName>
        <fullName evidence="4">Sugar transferase</fullName>
    </submittedName>
</protein>
<reference evidence="4 5" key="1">
    <citation type="submission" date="2019-12" db="EMBL/GenBank/DDBJ databases">
        <title>Corynebacterium sp. nov., isolated from feces of the Anser Albifrons in China.</title>
        <authorList>
            <person name="Liu Q."/>
        </authorList>
    </citation>
    <scope>NUCLEOTIDE SEQUENCE [LARGE SCALE GENOMIC DNA]</scope>
    <source>
        <strain evidence="4 5">4H37-19</strain>
    </source>
</reference>
<keyword evidence="2" id="KW-0812">Transmembrane</keyword>
<organism evidence="4 5">
    <name type="scientific">Corynebacterium poyangense</name>
    <dbReference type="NCBI Taxonomy" id="2684405"/>
    <lineage>
        <taxon>Bacteria</taxon>
        <taxon>Bacillati</taxon>
        <taxon>Actinomycetota</taxon>
        <taxon>Actinomycetes</taxon>
        <taxon>Mycobacteriales</taxon>
        <taxon>Corynebacteriaceae</taxon>
        <taxon>Corynebacterium</taxon>
    </lineage>
</organism>
<dbReference type="KEGG" id="cpoy:GP475_04660"/>
<dbReference type="PANTHER" id="PTHR30576:SF0">
    <property type="entry name" value="UNDECAPRENYL-PHOSPHATE N-ACETYLGALACTOSAMINYL 1-PHOSPHATE TRANSFERASE-RELATED"/>
    <property type="match status" value="1"/>
</dbReference>
<sequence length="203" mass="22803">MRGVKNKDCSYILIKNTLDLLCAILLFPTLVLTLIIVGPAIYLTSGGPIIYRSLRRGMNGQTFVIYKFRTMINNAPDIRKPDYSTVNGVEDPRVTKIGGILRKTSIDELPQLINVLKGNMSIIGPRPDMSTRSYKDLGDLEKKRLVVKPGITGFTQAYYRNSIPASEKYIKDCYYVDNMSVYLDFKILVRTLLAVVSAKNIVS</sequence>
<dbReference type="GO" id="GO:0016780">
    <property type="term" value="F:phosphotransferase activity, for other substituted phosphate groups"/>
    <property type="evidence" value="ECO:0007669"/>
    <property type="project" value="TreeGrafter"/>
</dbReference>
<name>A0A7H0SN87_9CORY</name>
<evidence type="ECO:0000313" key="5">
    <source>
        <dbReference type="Proteomes" id="UP000516320"/>
    </source>
</evidence>
<gene>
    <name evidence="4" type="ORF">GP475_04660</name>
</gene>
<dbReference type="PANTHER" id="PTHR30576">
    <property type="entry name" value="COLANIC BIOSYNTHESIS UDP-GLUCOSE LIPID CARRIER TRANSFERASE"/>
    <property type="match status" value="1"/>
</dbReference>
<keyword evidence="2" id="KW-1133">Transmembrane helix</keyword>
<feature type="domain" description="Bacterial sugar transferase" evidence="3">
    <location>
        <begin position="15"/>
        <end position="196"/>
    </location>
</feature>
<evidence type="ECO:0000256" key="1">
    <source>
        <dbReference type="ARBA" id="ARBA00006464"/>
    </source>
</evidence>